<evidence type="ECO:0000313" key="2">
    <source>
        <dbReference type="EMBL" id="TMR31864.1"/>
    </source>
</evidence>
<evidence type="ECO:0000259" key="1">
    <source>
        <dbReference type="Pfam" id="PF18885"/>
    </source>
</evidence>
<dbReference type="Gene3D" id="3.20.20.80">
    <property type="entry name" value="Glycosidases"/>
    <property type="match status" value="1"/>
</dbReference>
<dbReference type="PANTHER" id="PTHR41244">
    <property type="entry name" value="RHAMNAN SYNTHESIS F"/>
    <property type="match status" value="1"/>
</dbReference>
<dbReference type="PANTHER" id="PTHR41244:SF1">
    <property type="entry name" value="GLYCOSYLTRANSFERASE"/>
    <property type="match status" value="1"/>
</dbReference>
<dbReference type="Pfam" id="PF18885">
    <property type="entry name" value="DUF5648"/>
    <property type="match status" value="1"/>
</dbReference>
<accession>A0A5S4GH60</accession>
<gene>
    <name evidence="2" type="ORF">ETD85_24530</name>
</gene>
<dbReference type="InterPro" id="IPR043708">
    <property type="entry name" value="DUF5648"/>
</dbReference>
<reference evidence="2 3" key="1">
    <citation type="submission" date="2019-05" db="EMBL/GenBank/DDBJ databases">
        <title>Draft genome sequence of Nonomuraea zeae DSM 100528.</title>
        <authorList>
            <person name="Saricaoglu S."/>
            <person name="Isik K."/>
        </authorList>
    </citation>
    <scope>NUCLEOTIDE SEQUENCE [LARGE SCALE GENOMIC DNA]</scope>
    <source>
        <strain evidence="2 3">DSM 100528</strain>
    </source>
</reference>
<name>A0A5S4GH60_9ACTN</name>
<dbReference type="OrthoDB" id="9815339at2"/>
<evidence type="ECO:0000313" key="3">
    <source>
        <dbReference type="Proteomes" id="UP000306628"/>
    </source>
</evidence>
<dbReference type="PROSITE" id="PS51257">
    <property type="entry name" value="PROKAR_LIPOPROTEIN"/>
    <property type="match status" value="1"/>
</dbReference>
<keyword evidence="3" id="KW-1185">Reference proteome</keyword>
<dbReference type="InterPro" id="IPR032719">
    <property type="entry name" value="WbsX"/>
</dbReference>
<feature type="domain" description="DUF5648" evidence="1">
    <location>
        <begin position="37"/>
        <end position="128"/>
    </location>
</feature>
<organism evidence="2 3">
    <name type="scientific">Nonomuraea zeae</name>
    <dbReference type="NCBI Taxonomy" id="1642303"/>
    <lineage>
        <taxon>Bacteria</taxon>
        <taxon>Bacillati</taxon>
        <taxon>Actinomycetota</taxon>
        <taxon>Actinomycetes</taxon>
        <taxon>Streptosporangiales</taxon>
        <taxon>Streptosporangiaceae</taxon>
        <taxon>Nonomuraea</taxon>
    </lineage>
</organism>
<dbReference type="Pfam" id="PF14307">
    <property type="entry name" value="Glyco_tran_WbsX"/>
    <property type="match status" value="1"/>
</dbReference>
<dbReference type="EMBL" id="VCKX01000077">
    <property type="protein sequence ID" value="TMR31864.1"/>
    <property type="molecule type" value="Genomic_DNA"/>
</dbReference>
<protein>
    <recommendedName>
        <fullName evidence="1">DUF5648 domain-containing protein</fullName>
    </recommendedName>
</protein>
<dbReference type="RefSeq" id="WP_138692129.1">
    <property type="nucleotide sequence ID" value="NZ_JBHSAZ010000106.1"/>
</dbReference>
<dbReference type="AlphaFoldDB" id="A0A5S4GH60"/>
<dbReference type="Proteomes" id="UP000306628">
    <property type="component" value="Unassembled WGS sequence"/>
</dbReference>
<proteinExistence type="predicted"/>
<comment type="caution">
    <text evidence="2">The sequence shown here is derived from an EMBL/GenBank/DDBJ whole genome shotgun (WGS) entry which is preliminary data.</text>
</comment>
<sequence>MLRAWMAGAAALVVACLLLVPDTERPARAAGSPVSQVTDPVPMFELLAPGGVGRFYTLSPSEATSAVTRHGFTRLEGHAGYWRTAEFSGSQPVYRLRAGSSYLLTASASERDSLVAGGRFAYEGIAGHLWSQPGSGRQRMWRFSRSGVWRLALESRTKEMVAAGYAIDGSLGWIYPQWIRAGAIYFGTFNPDAKNMIKATKNVFGRDNDWWGGVRDFSGGDPSVPQNTQGWDDDFRHLKPQIGFYDDSRPETLETHIAQATEGGLDFFQFYWYWDTVSKQSPAVFKASLSAFAQARNRSDIDFTLTICAHPWGGLQIPKEDFATVARHLTSQFLDQSNYLRANDGRLVVSLCDRRGLGDGSDADTQAFVNAVRHEARDVLGEELLVLGNWEAMLDRSAPTRWGADGAYCGVRIDHVKSYENYVNQMPAYLDAGPTQFMRCAASDFDERPRFPHLIPDRSKIRYYADQTPELFAAALSRVRSDITESRRISAVDNFVSIYAWNEFHEGGVIEPNAKDGCMYLGLVREHLALHTGAPCKTQQEPASK</sequence>